<proteinExistence type="predicted"/>
<sequence length="413" mass="48804">MELKKGEGISVSLKELVEEYGELLTESSKKSVIRNNYRLKDKTKHSVEAQLREQFESVRVISTRGRYGGTSFVLQGFNGLNDYNAHKNNSRPSIDWENERNVISKLINEKAGQGFSFTITSILNNLFFLNQIEEIVTNEISKNPNIILLGKNDKQQVLATIDTLLKNQRRTYNSLIRQVINQYEFRVDYYNSNKELITKEKFESYLDFRNKIRSENHNKNKEIKERRNEFFNNIKRGDISAELPKIMSNTKINDIVDKEIFTEFGFKYAYELFTVNQPIKVKDKGTVYEVRKRFFDRLIKNAQSSENQVEKTDSINMNEIAYYRLVKSGKYVEFVSSIFSKLLNIEVGEEIATNDEITQNTIDKVLEQEAKWENMTEENWEQELKWQKEQDEQIRLDFEIYFDNLNYVNEMKL</sequence>
<comment type="caution">
    <text evidence="1">The sequence shown here is derived from an EMBL/GenBank/DDBJ whole genome shotgun (WGS) entry which is preliminary data.</text>
</comment>
<organism evidence="1 2">
    <name type="scientific">Lactococcus petauri</name>
    <dbReference type="NCBI Taxonomy" id="1940789"/>
    <lineage>
        <taxon>Bacteria</taxon>
        <taxon>Bacillati</taxon>
        <taxon>Bacillota</taxon>
        <taxon>Bacilli</taxon>
        <taxon>Lactobacillales</taxon>
        <taxon>Streptococcaceae</taxon>
        <taxon>Lactococcus</taxon>
    </lineage>
</organism>
<evidence type="ECO:0000313" key="1">
    <source>
        <dbReference type="EMBL" id="MDT2665619.1"/>
    </source>
</evidence>
<reference evidence="1" key="1">
    <citation type="submission" date="2023-03" db="EMBL/GenBank/DDBJ databases">
        <authorList>
            <person name="Shen W."/>
            <person name="Cai J."/>
        </authorList>
    </citation>
    <scope>NUCLEOTIDE SEQUENCE</scope>
    <source>
        <strain evidence="1">Y3</strain>
    </source>
</reference>
<evidence type="ECO:0000313" key="2">
    <source>
        <dbReference type="Proteomes" id="UP001257962"/>
    </source>
</evidence>
<dbReference type="Proteomes" id="UP001257962">
    <property type="component" value="Unassembled WGS sequence"/>
</dbReference>
<dbReference type="RefSeq" id="WP_311793215.1">
    <property type="nucleotide sequence ID" value="NZ_JARPXS010000001.1"/>
</dbReference>
<dbReference type="EMBL" id="JARPYC010000001">
    <property type="protein sequence ID" value="MDT2665619.1"/>
    <property type="molecule type" value="Genomic_DNA"/>
</dbReference>
<accession>A0AAJ2ITY1</accession>
<name>A0AAJ2ITY1_9LACT</name>
<protein>
    <submittedName>
        <fullName evidence="1">Uncharacterized protein</fullName>
    </submittedName>
</protein>
<gene>
    <name evidence="1" type="ORF">P7D34_00020</name>
</gene>
<dbReference type="AlphaFoldDB" id="A0AAJ2ITY1"/>